<dbReference type="Pfam" id="PF18197">
    <property type="entry name" value="TTHB210-like"/>
    <property type="match status" value="1"/>
</dbReference>
<name>A0ABV7TR48_9NEIS</name>
<evidence type="ECO:0000256" key="1">
    <source>
        <dbReference type="SAM" id="SignalP"/>
    </source>
</evidence>
<evidence type="ECO:0000313" key="3">
    <source>
        <dbReference type="EMBL" id="MFC3625208.1"/>
    </source>
</evidence>
<feature type="signal peptide" evidence="1">
    <location>
        <begin position="1"/>
        <end position="28"/>
    </location>
</feature>
<dbReference type="RefSeq" id="WP_390276693.1">
    <property type="nucleotide sequence ID" value="NZ_JBHRYH010000008.1"/>
</dbReference>
<protein>
    <submittedName>
        <fullName evidence="3">DUF5602 domain-containing protein</fullName>
    </submittedName>
</protein>
<dbReference type="InterPro" id="IPR033786">
    <property type="entry name" value="TTHB210-like"/>
</dbReference>
<keyword evidence="1" id="KW-0732">Signal</keyword>
<reference evidence="4" key="1">
    <citation type="journal article" date="2019" name="Int. J. Syst. Evol. Microbiol.">
        <title>The Global Catalogue of Microorganisms (GCM) 10K type strain sequencing project: providing services to taxonomists for standard genome sequencing and annotation.</title>
        <authorList>
            <consortium name="The Broad Institute Genomics Platform"/>
            <consortium name="The Broad Institute Genome Sequencing Center for Infectious Disease"/>
            <person name="Wu L."/>
            <person name="Ma J."/>
        </authorList>
    </citation>
    <scope>NUCLEOTIDE SEQUENCE [LARGE SCALE GENOMIC DNA]</scope>
    <source>
        <strain evidence="4">KCTC 42195</strain>
    </source>
</reference>
<dbReference type="EMBL" id="JBHRYH010000008">
    <property type="protein sequence ID" value="MFC3625208.1"/>
    <property type="molecule type" value="Genomic_DNA"/>
</dbReference>
<proteinExistence type="predicted"/>
<gene>
    <name evidence="3" type="ORF">ACFOKJ_03485</name>
</gene>
<dbReference type="Proteomes" id="UP001595636">
    <property type="component" value="Unassembled WGS sequence"/>
</dbReference>
<organism evidence="3 4">
    <name type="scientific">Vogesella amnigena</name>
    <dbReference type="NCBI Taxonomy" id="1507449"/>
    <lineage>
        <taxon>Bacteria</taxon>
        <taxon>Pseudomonadati</taxon>
        <taxon>Pseudomonadota</taxon>
        <taxon>Betaproteobacteria</taxon>
        <taxon>Neisseriales</taxon>
        <taxon>Chromobacteriaceae</taxon>
        <taxon>Vogesella</taxon>
    </lineage>
</organism>
<comment type="caution">
    <text evidence="3">The sequence shown here is derived from an EMBL/GenBank/DDBJ whole genome shotgun (WGS) entry which is preliminary data.</text>
</comment>
<accession>A0ABV7TR48</accession>
<dbReference type="InterPro" id="IPR040832">
    <property type="entry name" value="TTHB210-like_dom"/>
</dbReference>
<evidence type="ECO:0000313" key="4">
    <source>
        <dbReference type="Proteomes" id="UP001595636"/>
    </source>
</evidence>
<keyword evidence="4" id="KW-1185">Reference proteome</keyword>
<sequence>MNTQQTSGCALRLAIACSLLLAAPWAQAAASSYSGKAVRLGKGTAHTVVRTDDAGQVASIGIVLSKRALQGLPKPGAGPTAYWLEMPARGPRTVFNHVVVNWEAAGHPPPKVYDVPHFDFHFYLGSKAEQRRVRFQSEAESADPAQQPPAELLPAGYIVPPGTAVPQMGVHAINPAGQEFNGQPFTATFIYGYHRQRLFFLEPMVTLSFLQSRPSFEAAIPQPARFDKPGSYPLAYRVQHNPANDSVEIVLMQK</sequence>
<evidence type="ECO:0000259" key="2">
    <source>
        <dbReference type="Pfam" id="PF18197"/>
    </source>
</evidence>
<feature type="chain" id="PRO_5047381295" evidence="1">
    <location>
        <begin position="29"/>
        <end position="254"/>
    </location>
</feature>
<dbReference type="CDD" id="cd11669">
    <property type="entry name" value="TTHB210-like"/>
    <property type="match status" value="1"/>
</dbReference>
<feature type="domain" description="TTHB210-like" evidence="2">
    <location>
        <begin position="52"/>
        <end position="102"/>
    </location>
</feature>